<accession>A0A564Y2M1</accession>
<sequence>MEIRISSVVGNIFTQMNFSMSTKDSKDYVKNRGILNTGMFIRTSCQISPTPLELPYYFVNLTEAIITYVRPTFNRWVLSIYLTKR</sequence>
<dbReference type="AlphaFoldDB" id="A0A564Y2M1"/>
<organism evidence="1 2">
    <name type="scientific">Hymenolepis diminuta</name>
    <name type="common">Rat tapeworm</name>
    <dbReference type="NCBI Taxonomy" id="6216"/>
    <lineage>
        <taxon>Eukaryota</taxon>
        <taxon>Metazoa</taxon>
        <taxon>Spiralia</taxon>
        <taxon>Lophotrochozoa</taxon>
        <taxon>Platyhelminthes</taxon>
        <taxon>Cestoda</taxon>
        <taxon>Eucestoda</taxon>
        <taxon>Cyclophyllidea</taxon>
        <taxon>Hymenolepididae</taxon>
        <taxon>Hymenolepis</taxon>
    </lineage>
</organism>
<keyword evidence="2" id="KW-1185">Reference proteome</keyword>
<proteinExistence type="predicted"/>
<evidence type="ECO:0000313" key="1">
    <source>
        <dbReference type="EMBL" id="VUZ41565.1"/>
    </source>
</evidence>
<name>A0A564Y2M1_HYMDI</name>
<protein>
    <submittedName>
        <fullName evidence="1">Uncharacterized protein</fullName>
    </submittedName>
</protein>
<gene>
    <name evidence="1" type="ORF">WMSIL1_LOCUS2398</name>
</gene>
<evidence type="ECO:0000313" key="2">
    <source>
        <dbReference type="Proteomes" id="UP000321570"/>
    </source>
</evidence>
<reference evidence="1 2" key="1">
    <citation type="submission" date="2019-07" db="EMBL/GenBank/DDBJ databases">
        <authorList>
            <person name="Jastrzebski P J."/>
            <person name="Paukszto L."/>
            <person name="Jastrzebski P J."/>
        </authorList>
    </citation>
    <scope>NUCLEOTIDE SEQUENCE [LARGE SCALE GENOMIC DNA]</scope>
    <source>
        <strain evidence="1 2">WMS-il1</strain>
    </source>
</reference>
<dbReference type="EMBL" id="CABIJS010000066">
    <property type="protein sequence ID" value="VUZ41565.1"/>
    <property type="molecule type" value="Genomic_DNA"/>
</dbReference>
<dbReference type="Proteomes" id="UP000321570">
    <property type="component" value="Unassembled WGS sequence"/>
</dbReference>